<comment type="similarity">
    <text evidence="2">Belongs to the actin family. ARP3 subfamily.</text>
</comment>
<keyword evidence="7" id="KW-0206">Cytoskeleton</keyword>
<dbReference type="GO" id="GO:0044396">
    <property type="term" value="P:actin cortical patch organization"/>
    <property type="evidence" value="ECO:0007669"/>
    <property type="project" value="UniProtKB-ARBA"/>
</dbReference>
<protein>
    <recommendedName>
        <fullName evidence="8">Actin-related protein 3</fullName>
    </recommendedName>
    <alternativeName>
        <fullName evidence="9">Actin-like protein 3</fullName>
    </alternativeName>
</protein>
<evidence type="ECO:0000256" key="7">
    <source>
        <dbReference type="ARBA" id="ARBA00023212"/>
    </source>
</evidence>
<keyword evidence="3" id="KW-0963">Cytoplasm</keyword>
<dbReference type="CDD" id="cd10221">
    <property type="entry name" value="ASKHA_NBD_Arp3-like"/>
    <property type="match status" value="1"/>
</dbReference>
<reference evidence="11" key="1">
    <citation type="submission" date="2021-01" db="EMBL/GenBank/DDBJ databases">
        <authorList>
            <person name="Kaushik A."/>
        </authorList>
    </citation>
    <scope>NUCLEOTIDE SEQUENCE</scope>
    <source>
        <strain evidence="11">Type strain: AG8-Rh-89/</strain>
    </source>
</reference>
<comment type="caution">
    <text evidence="11">The sequence shown here is derived from an EMBL/GenBank/DDBJ whole genome shotgun (WGS) entry which is preliminary data.</text>
</comment>
<dbReference type="SMART" id="SM00268">
    <property type="entry name" value="ACTIN"/>
    <property type="match status" value="1"/>
</dbReference>
<dbReference type="PANTHER" id="PTHR11937">
    <property type="entry name" value="ACTIN"/>
    <property type="match status" value="1"/>
</dbReference>
<gene>
    <name evidence="11" type="ORF">RDB_LOCUS46173</name>
</gene>
<dbReference type="GO" id="GO:0005524">
    <property type="term" value="F:ATP binding"/>
    <property type="evidence" value="ECO:0007669"/>
    <property type="project" value="UniProtKB-KW"/>
</dbReference>
<evidence type="ECO:0000256" key="10">
    <source>
        <dbReference type="SAM" id="MobiDB-lite"/>
    </source>
</evidence>
<evidence type="ECO:0000313" key="11">
    <source>
        <dbReference type="EMBL" id="CAE6456328.1"/>
    </source>
</evidence>
<dbReference type="InterPro" id="IPR004000">
    <property type="entry name" value="Actin"/>
</dbReference>
<dbReference type="GO" id="GO:0003779">
    <property type="term" value="F:actin binding"/>
    <property type="evidence" value="ECO:0007669"/>
    <property type="project" value="UniProtKB-KW"/>
</dbReference>
<evidence type="ECO:0000256" key="6">
    <source>
        <dbReference type="ARBA" id="ARBA00023203"/>
    </source>
</evidence>
<dbReference type="PROSITE" id="PS01132">
    <property type="entry name" value="ACTINS_ACT_LIKE"/>
    <property type="match status" value="1"/>
</dbReference>
<comment type="subcellular location">
    <subcellularLocation>
        <location evidence="1">Cytoplasm</location>
        <location evidence="1">Cytoskeleton</location>
    </subcellularLocation>
</comment>
<dbReference type="GO" id="GO:0005885">
    <property type="term" value="C:Arp2/3 protein complex"/>
    <property type="evidence" value="ECO:0007669"/>
    <property type="project" value="UniProtKB-ARBA"/>
</dbReference>
<dbReference type="AlphaFoldDB" id="A0A8H3BGP8"/>
<keyword evidence="6" id="KW-0009">Actin-binding</keyword>
<dbReference type="EMBL" id="CAJMWZ010002471">
    <property type="protein sequence ID" value="CAE6456328.1"/>
    <property type="molecule type" value="Genomic_DNA"/>
</dbReference>
<evidence type="ECO:0000256" key="1">
    <source>
        <dbReference type="ARBA" id="ARBA00004245"/>
    </source>
</evidence>
<evidence type="ECO:0000256" key="4">
    <source>
        <dbReference type="ARBA" id="ARBA00022741"/>
    </source>
</evidence>
<organism evidence="11 12">
    <name type="scientific">Rhizoctonia solani</name>
    <dbReference type="NCBI Taxonomy" id="456999"/>
    <lineage>
        <taxon>Eukaryota</taxon>
        <taxon>Fungi</taxon>
        <taxon>Dikarya</taxon>
        <taxon>Basidiomycota</taxon>
        <taxon>Agaricomycotina</taxon>
        <taxon>Agaricomycetes</taxon>
        <taxon>Cantharellales</taxon>
        <taxon>Ceratobasidiaceae</taxon>
        <taxon>Rhizoctonia</taxon>
    </lineage>
</organism>
<dbReference type="Gene3D" id="3.30.420.40">
    <property type="match status" value="2"/>
</dbReference>
<sequence>MALLAPIISDNGSGYSKLGFAGNSDPSFVFPTAIATREHASTNAQSTSRGPPVANKPGHLASKRGIEDLDFFIGDEAIANSKTYGVHYPIRHGMIENWDHMERYWEQSIFKYLRAEPEDHYFLLTEPPLNPPENREQTAEIFFESFNVQGLYIAVQAVLALAASWSSNKSMDRTLTGTVIDSGDGVTHVIPVAEGYVIGSAIKHIPIAGRDITSFVQTLLRERGETASIPPEDQLRVAQRVKEDYSYVCQDIVKEFRKYDADPYKYFARFESEHSVTGRQYSIDVGYERFLAPEIFFNPEIASSDFLTPLPEVVDGVIQQSPIDVRRGLYKVSIYIIVMSGSLTAWQNIVLSGGSTMFEHFGQRLKRDLKQLVDRRISASEVASGSLQRSSGMEVNVISHKRQRYAVWYGGSLLASLPDFYNSCHTKAQYEEIGPSIARRYQIFGSVN</sequence>
<dbReference type="Proteomes" id="UP000663850">
    <property type="component" value="Unassembled WGS sequence"/>
</dbReference>
<keyword evidence="5" id="KW-0067">ATP-binding</keyword>
<evidence type="ECO:0000256" key="5">
    <source>
        <dbReference type="ARBA" id="ARBA00022840"/>
    </source>
</evidence>
<dbReference type="InterPro" id="IPR043129">
    <property type="entry name" value="ATPase_NBD"/>
</dbReference>
<name>A0A8H3BGP8_9AGAM</name>
<keyword evidence="4" id="KW-0547">Nucleotide-binding</keyword>
<evidence type="ECO:0000256" key="2">
    <source>
        <dbReference type="ARBA" id="ARBA00006681"/>
    </source>
</evidence>
<evidence type="ECO:0000256" key="8">
    <source>
        <dbReference type="ARBA" id="ARBA00023892"/>
    </source>
</evidence>
<feature type="region of interest" description="Disordered" evidence="10">
    <location>
        <begin position="39"/>
        <end position="59"/>
    </location>
</feature>
<accession>A0A8H3BGP8</accession>
<dbReference type="InterPro" id="IPR020902">
    <property type="entry name" value="Actin/actin-like_CS"/>
</dbReference>
<evidence type="ECO:0000256" key="3">
    <source>
        <dbReference type="ARBA" id="ARBA00022490"/>
    </source>
</evidence>
<dbReference type="FunFam" id="3.90.640.10:FF:000006">
    <property type="entry name" value="Actin-related protein 3 (ARP3)"/>
    <property type="match status" value="1"/>
</dbReference>
<evidence type="ECO:0000256" key="9">
    <source>
        <dbReference type="ARBA" id="ARBA00031901"/>
    </source>
</evidence>
<dbReference type="Pfam" id="PF00022">
    <property type="entry name" value="Actin"/>
    <property type="match status" value="1"/>
</dbReference>
<dbReference type="Gene3D" id="3.90.640.10">
    <property type="entry name" value="Actin, Chain A, domain 4"/>
    <property type="match status" value="1"/>
</dbReference>
<dbReference type="GO" id="GO:0034314">
    <property type="term" value="P:Arp2/3 complex-mediated actin nucleation"/>
    <property type="evidence" value="ECO:0007669"/>
    <property type="project" value="UniProtKB-ARBA"/>
</dbReference>
<dbReference type="SUPFAM" id="SSF53067">
    <property type="entry name" value="Actin-like ATPase domain"/>
    <property type="match status" value="2"/>
</dbReference>
<proteinExistence type="inferred from homology"/>
<dbReference type="FunFam" id="3.30.420.40:FF:000029">
    <property type="entry name" value="Actin-related protein 3"/>
    <property type="match status" value="1"/>
</dbReference>
<dbReference type="FunFam" id="3.30.420.40:FF:000058">
    <property type="entry name" value="Putative actin-related protein 5"/>
    <property type="match status" value="1"/>
</dbReference>
<evidence type="ECO:0000313" key="12">
    <source>
        <dbReference type="Proteomes" id="UP000663850"/>
    </source>
</evidence>